<feature type="transmembrane region" description="Helical" evidence="1">
    <location>
        <begin position="266"/>
        <end position="287"/>
    </location>
</feature>
<dbReference type="PANTHER" id="PTHR37810:SF5">
    <property type="entry name" value="IMMUNITY PROTEIN SDPI"/>
    <property type="match status" value="1"/>
</dbReference>
<keyword evidence="1" id="KW-0472">Membrane</keyword>
<keyword evidence="1" id="KW-1133">Transmembrane helix</keyword>
<proteinExistence type="predicted"/>
<organism evidence="4 5">
    <name type="scientific">Paraliobacillus quinghaiensis</name>
    <dbReference type="NCBI Taxonomy" id="470815"/>
    <lineage>
        <taxon>Bacteria</taxon>
        <taxon>Bacillati</taxon>
        <taxon>Bacillota</taxon>
        <taxon>Bacilli</taxon>
        <taxon>Bacillales</taxon>
        <taxon>Bacillaceae</taxon>
        <taxon>Paraliobacillus</taxon>
    </lineage>
</organism>
<feature type="transmembrane region" description="Helical" evidence="1">
    <location>
        <begin position="233"/>
        <end position="254"/>
    </location>
</feature>
<name>A0A917TDQ7_9BACI</name>
<feature type="transmembrane region" description="Helical" evidence="1">
    <location>
        <begin position="6"/>
        <end position="24"/>
    </location>
</feature>
<dbReference type="InterPro" id="IPR043831">
    <property type="entry name" value="DUF5808"/>
</dbReference>
<evidence type="ECO:0000259" key="3">
    <source>
        <dbReference type="Pfam" id="PF19124"/>
    </source>
</evidence>
<dbReference type="Pfam" id="PF07853">
    <property type="entry name" value="DUF1648"/>
    <property type="match status" value="1"/>
</dbReference>
<comment type="caution">
    <text evidence="4">The sequence shown here is derived from an EMBL/GenBank/DDBJ whole genome shotgun (WGS) entry which is preliminary data.</text>
</comment>
<reference evidence="4" key="2">
    <citation type="submission" date="2020-09" db="EMBL/GenBank/DDBJ databases">
        <authorList>
            <person name="Sun Q."/>
            <person name="Zhou Y."/>
        </authorList>
    </citation>
    <scope>NUCLEOTIDE SEQUENCE</scope>
    <source>
        <strain evidence="4">CGMCC 1.6333</strain>
    </source>
</reference>
<sequence length="370" mass="41915">MEFAILLITILFVSLFQIAVPFFVKRTVVFGVTIPYEEARHPKVMHYKKLYAIITAIVSLIAITGFFIWNQDTTLGETKLVLIGSLIPFVILITGLTLYFYFHYKMTKLKKEQKWFGEIKQVRVADLEARSKDEMLASTFHLIPAVISVTLIILSMNLFDQLPNQIPTHWGPDGTPDAFTDKSWLSVLSLPIISLVFQFMFFGINLFTKQSGIKINAGNVKSSKLRQLRLRKYTSWFLFLTNILMTLLFAFLQLNLLYEDLFSGSLLLLVPFGFTAIILAGALILAIKVGSVDSDFEGKVIDDQSANSKTESVDEDKYWKGGLIYFNPNDPSIFVEKRFGIGWTLNFANPIGYFVVLVPIALILILSFSI</sequence>
<feature type="transmembrane region" description="Helical" evidence="1">
    <location>
        <begin position="184"/>
        <end position="207"/>
    </location>
</feature>
<dbReference type="PANTHER" id="PTHR37810">
    <property type="entry name" value="IMMUNITY PROTEIN SDPI"/>
    <property type="match status" value="1"/>
</dbReference>
<evidence type="ECO:0000313" key="4">
    <source>
        <dbReference type="EMBL" id="GGM18547.1"/>
    </source>
</evidence>
<reference evidence="4" key="1">
    <citation type="journal article" date="2014" name="Int. J. Syst. Evol. Microbiol.">
        <title>Complete genome sequence of Corynebacterium casei LMG S-19264T (=DSM 44701T), isolated from a smear-ripened cheese.</title>
        <authorList>
            <consortium name="US DOE Joint Genome Institute (JGI-PGF)"/>
            <person name="Walter F."/>
            <person name="Albersmeier A."/>
            <person name="Kalinowski J."/>
            <person name="Ruckert C."/>
        </authorList>
    </citation>
    <scope>NUCLEOTIDE SEQUENCE</scope>
    <source>
        <strain evidence="4">CGMCC 1.6333</strain>
    </source>
</reference>
<feature type="transmembrane region" description="Helical" evidence="1">
    <location>
        <begin position="347"/>
        <end position="368"/>
    </location>
</feature>
<feature type="transmembrane region" description="Helical" evidence="1">
    <location>
        <begin position="81"/>
        <end position="102"/>
    </location>
</feature>
<feature type="transmembrane region" description="Helical" evidence="1">
    <location>
        <begin position="140"/>
        <end position="159"/>
    </location>
</feature>
<feature type="transmembrane region" description="Helical" evidence="1">
    <location>
        <begin position="50"/>
        <end position="69"/>
    </location>
</feature>
<feature type="domain" description="DUF5808" evidence="3">
    <location>
        <begin position="328"/>
        <end position="353"/>
    </location>
</feature>
<gene>
    <name evidence="4" type="ORF">GCM10011351_00380</name>
</gene>
<dbReference type="Proteomes" id="UP000618460">
    <property type="component" value="Unassembled WGS sequence"/>
</dbReference>
<feature type="domain" description="DUF1648" evidence="2">
    <location>
        <begin position="148"/>
        <end position="194"/>
    </location>
</feature>
<keyword evidence="1" id="KW-0812">Transmembrane</keyword>
<evidence type="ECO:0000259" key="2">
    <source>
        <dbReference type="Pfam" id="PF07853"/>
    </source>
</evidence>
<dbReference type="GO" id="GO:0009636">
    <property type="term" value="P:response to toxic substance"/>
    <property type="evidence" value="ECO:0007669"/>
    <property type="project" value="TreeGrafter"/>
</dbReference>
<dbReference type="Pfam" id="PF19124">
    <property type="entry name" value="DUF5808"/>
    <property type="match status" value="1"/>
</dbReference>
<accession>A0A917TDQ7</accession>
<dbReference type="EMBL" id="BMLG01000001">
    <property type="protein sequence ID" value="GGM18547.1"/>
    <property type="molecule type" value="Genomic_DNA"/>
</dbReference>
<dbReference type="InterPro" id="IPR012867">
    <property type="entry name" value="DUF1648"/>
</dbReference>
<dbReference type="RefSeq" id="WP_229666573.1">
    <property type="nucleotide sequence ID" value="NZ_BMLG01000001.1"/>
</dbReference>
<protein>
    <submittedName>
        <fullName evidence="4">Membrane protein</fullName>
    </submittedName>
</protein>
<keyword evidence="5" id="KW-1185">Reference proteome</keyword>
<dbReference type="AlphaFoldDB" id="A0A917TDQ7"/>
<evidence type="ECO:0000256" key="1">
    <source>
        <dbReference type="SAM" id="Phobius"/>
    </source>
</evidence>
<evidence type="ECO:0000313" key="5">
    <source>
        <dbReference type="Proteomes" id="UP000618460"/>
    </source>
</evidence>